<comment type="caution">
    <text evidence="5">The sequence shown here is derived from an EMBL/GenBank/DDBJ whole genome shotgun (WGS) entry which is preliminary data.</text>
</comment>
<keyword evidence="6" id="KW-1185">Reference proteome</keyword>
<feature type="domain" description="Glycosyl transferase family 1" evidence="4">
    <location>
        <begin position="179"/>
        <end position="335"/>
    </location>
</feature>
<dbReference type="InterPro" id="IPR001296">
    <property type="entry name" value="Glyco_trans_1"/>
</dbReference>
<dbReference type="SUPFAM" id="SSF53756">
    <property type="entry name" value="UDP-Glycosyltransferase/glycogen phosphorylase"/>
    <property type="match status" value="1"/>
</dbReference>
<evidence type="ECO:0000256" key="1">
    <source>
        <dbReference type="ARBA" id="ARBA00022676"/>
    </source>
</evidence>
<name>A0ABP9JF22_9MICO</name>
<feature type="region of interest" description="Disordered" evidence="3">
    <location>
        <begin position="356"/>
        <end position="396"/>
    </location>
</feature>
<dbReference type="Gene3D" id="3.40.50.2000">
    <property type="entry name" value="Glycogen Phosphorylase B"/>
    <property type="match status" value="2"/>
</dbReference>
<evidence type="ECO:0000256" key="3">
    <source>
        <dbReference type="SAM" id="MobiDB-lite"/>
    </source>
</evidence>
<gene>
    <name evidence="5" type="ORF">GCM10023258_23640</name>
</gene>
<sequence length="396" mass="41098">MGELRVRPLTEAREIHAVVPAGIDDPERPSGGNTYDRRVLEGLTGLGRRVVEHHVPGAWPAPDEAALRRLAAVVAAVPDDAIVLVDGLVASAAEHVLVGEAARTTLVPLVHLPLGVTDTTASAAEGRVLRASAAVVVTSSWTGEWLREAHRLPVGTVHVCPPGVDAAPAVMGTASGTRLLCIGPVTRLKGHLDLVDALARVRDLPWSCAFVGSTAVEPSTVARVEEMLARIGMVERVRLLGPRAHADVGSAYATADLVVQASHVETYGMVVGEALARGLPVLAASVGGMAEALGSTDAGPPGLLVPPGRPEALAASLRAWLTDAELREELRRRAALRRGTLAPWARTVAAVDAALESAVRGRGRSSPVTDADGPGAEPAGRPGRRHSQDQGGRSGR</sequence>
<organism evidence="5 6">
    <name type="scientific">Terrabacter aeriphilus</name>
    <dbReference type="NCBI Taxonomy" id="515662"/>
    <lineage>
        <taxon>Bacteria</taxon>
        <taxon>Bacillati</taxon>
        <taxon>Actinomycetota</taxon>
        <taxon>Actinomycetes</taxon>
        <taxon>Micrococcales</taxon>
        <taxon>Intrasporangiaceae</taxon>
        <taxon>Terrabacter</taxon>
    </lineage>
</organism>
<dbReference type="EMBL" id="BAABIW010000016">
    <property type="protein sequence ID" value="GAA5028278.1"/>
    <property type="molecule type" value="Genomic_DNA"/>
</dbReference>
<dbReference type="PANTHER" id="PTHR12526:SF510">
    <property type="entry name" value="D-INOSITOL 3-PHOSPHATE GLYCOSYLTRANSFERASE"/>
    <property type="match status" value="1"/>
</dbReference>
<reference evidence="6" key="1">
    <citation type="journal article" date="2019" name="Int. J. Syst. Evol. Microbiol.">
        <title>The Global Catalogue of Microorganisms (GCM) 10K type strain sequencing project: providing services to taxonomists for standard genome sequencing and annotation.</title>
        <authorList>
            <consortium name="The Broad Institute Genomics Platform"/>
            <consortium name="The Broad Institute Genome Sequencing Center for Infectious Disease"/>
            <person name="Wu L."/>
            <person name="Ma J."/>
        </authorList>
    </citation>
    <scope>NUCLEOTIDE SEQUENCE [LARGE SCALE GENOMIC DNA]</scope>
    <source>
        <strain evidence="6">JCM 17687</strain>
    </source>
</reference>
<evidence type="ECO:0000313" key="5">
    <source>
        <dbReference type="EMBL" id="GAA5028278.1"/>
    </source>
</evidence>
<accession>A0ABP9JF22</accession>
<evidence type="ECO:0000256" key="2">
    <source>
        <dbReference type="ARBA" id="ARBA00022679"/>
    </source>
</evidence>
<keyword evidence="2" id="KW-0808">Transferase</keyword>
<dbReference type="CDD" id="cd03801">
    <property type="entry name" value="GT4_PimA-like"/>
    <property type="match status" value="1"/>
</dbReference>
<dbReference type="PANTHER" id="PTHR12526">
    <property type="entry name" value="GLYCOSYLTRANSFERASE"/>
    <property type="match status" value="1"/>
</dbReference>
<evidence type="ECO:0000259" key="4">
    <source>
        <dbReference type="Pfam" id="PF00534"/>
    </source>
</evidence>
<evidence type="ECO:0000313" key="6">
    <source>
        <dbReference type="Proteomes" id="UP001500427"/>
    </source>
</evidence>
<feature type="compositionally biased region" description="Low complexity" evidence="3">
    <location>
        <begin position="370"/>
        <end position="381"/>
    </location>
</feature>
<dbReference type="Pfam" id="PF00534">
    <property type="entry name" value="Glycos_transf_1"/>
    <property type="match status" value="1"/>
</dbReference>
<proteinExistence type="predicted"/>
<keyword evidence="1" id="KW-0328">Glycosyltransferase</keyword>
<protein>
    <submittedName>
        <fullName evidence="5">Glycosyltransferase family 4 protein</fullName>
    </submittedName>
</protein>
<dbReference type="Proteomes" id="UP001500427">
    <property type="component" value="Unassembled WGS sequence"/>
</dbReference>